<dbReference type="GO" id="GO:0003700">
    <property type="term" value="F:DNA-binding transcription factor activity"/>
    <property type="evidence" value="ECO:0007669"/>
    <property type="project" value="InterPro"/>
</dbReference>
<dbReference type="Pfam" id="PF00581">
    <property type="entry name" value="Rhodanese"/>
    <property type="match status" value="1"/>
</dbReference>
<dbReference type="PANTHER" id="PTHR43132">
    <property type="entry name" value="ARSENICAL RESISTANCE OPERON REPRESSOR ARSR-RELATED"/>
    <property type="match status" value="1"/>
</dbReference>
<feature type="domain" description="Rhodanese" evidence="4">
    <location>
        <begin position="129"/>
        <end position="214"/>
    </location>
</feature>
<dbReference type="PROSITE" id="PS50206">
    <property type="entry name" value="RHODANESE_3"/>
    <property type="match status" value="1"/>
</dbReference>
<dbReference type="PROSITE" id="PS50987">
    <property type="entry name" value="HTH_ARSR_2"/>
    <property type="match status" value="1"/>
</dbReference>
<evidence type="ECO:0000259" key="4">
    <source>
        <dbReference type="PROSITE" id="PS50206"/>
    </source>
</evidence>
<dbReference type="AlphaFoldDB" id="A0A0R1X5A9"/>
<dbReference type="InterPro" id="IPR036388">
    <property type="entry name" value="WH-like_DNA-bd_sf"/>
</dbReference>
<evidence type="ECO:0000256" key="2">
    <source>
        <dbReference type="ARBA" id="ARBA00023125"/>
    </source>
</evidence>
<dbReference type="Pfam" id="PF01022">
    <property type="entry name" value="HTH_5"/>
    <property type="match status" value="1"/>
</dbReference>
<dbReference type="STRING" id="1423782.FD32_GL000853"/>
<dbReference type="PATRIC" id="fig|1423782.4.peg.883"/>
<dbReference type="InterPro" id="IPR036390">
    <property type="entry name" value="WH_DNA-bd_sf"/>
</dbReference>
<keyword evidence="3" id="KW-0804">Transcription</keyword>
<dbReference type="CDD" id="cd00158">
    <property type="entry name" value="RHOD"/>
    <property type="match status" value="1"/>
</dbReference>
<keyword evidence="2" id="KW-0238">DNA-binding</keyword>
<comment type="caution">
    <text evidence="6">The sequence shown here is derived from an EMBL/GenBank/DDBJ whole genome shotgun (WGS) entry which is preliminary data.</text>
</comment>
<dbReference type="SMART" id="SM00450">
    <property type="entry name" value="RHOD"/>
    <property type="match status" value="1"/>
</dbReference>
<dbReference type="EMBL" id="AZGM01000128">
    <property type="protein sequence ID" value="KRM25330.1"/>
    <property type="molecule type" value="Genomic_DNA"/>
</dbReference>
<proteinExistence type="predicted"/>
<dbReference type="Proteomes" id="UP000051412">
    <property type="component" value="Unassembled WGS sequence"/>
</dbReference>
<gene>
    <name evidence="6" type="ORF">FD32_GL000853</name>
</gene>
<dbReference type="InterPro" id="IPR001763">
    <property type="entry name" value="Rhodanese-like_dom"/>
</dbReference>
<dbReference type="InterPro" id="IPR011991">
    <property type="entry name" value="ArsR-like_HTH"/>
</dbReference>
<dbReference type="SUPFAM" id="SSF52821">
    <property type="entry name" value="Rhodanese/Cell cycle control phosphatase"/>
    <property type="match status" value="1"/>
</dbReference>
<evidence type="ECO:0000259" key="5">
    <source>
        <dbReference type="PROSITE" id="PS50987"/>
    </source>
</evidence>
<protein>
    <submittedName>
        <fullName evidence="6">Transcriptional regulator</fullName>
    </submittedName>
</protein>
<dbReference type="PANTHER" id="PTHR43132:SF8">
    <property type="entry name" value="HTH-TYPE TRANSCRIPTIONAL REGULATOR KMTR"/>
    <property type="match status" value="1"/>
</dbReference>
<evidence type="ECO:0000256" key="3">
    <source>
        <dbReference type="ARBA" id="ARBA00023163"/>
    </source>
</evidence>
<dbReference type="InterPro" id="IPR051011">
    <property type="entry name" value="Metal_resp_trans_reg"/>
</dbReference>
<dbReference type="PRINTS" id="PR00778">
    <property type="entry name" value="HTHARSR"/>
</dbReference>
<dbReference type="Gene3D" id="3.40.250.10">
    <property type="entry name" value="Rhodanese-like domain"/>
    <property type="match status" value="1"/>
</dbReference>
<dbReference type="SMART" id="SM00418">
    <property type="entry name" value="HTH_ARSR"/>
    <property type="match status" value="1"/>
</dbReference>
<evidence type="ECO:0000313" key="6">
    <source>
        <dbReference type="EMBL" id="KRM25330.1"/>
    </source>
</evidence>
<dbReference type="OrthoDB" id="9800872at2"/>
<dbReference type="RefSeq" id="WP_047766962.1">
    <property type="nucleotide sequence ID" value="NZ_AZGM01000128.1"/>
</dbReference>
<dbReference type="NCBIfam" id="NF033788">
    <property type="entry name" value="HTH_metalloreg"/>
    <property type="match status" value="1"/>
</dbReference>
<keyword evidence="1" id="KW-0805">Transcription regulation</keyword>
<dbReference type="CDD" id="cd00090">
    <property type="entry name" value="HTH_ARSR"/>
    <property type="match status" value="1"/>
</dbReference>
<reference evidence="6 7" key="1">
    <citation type="journal article" date="2015" name="Genome Announc.">
        <title>Expanding the biotechnology potential of lactobacilli through comparative genomics of 213 strains and associated genera.</title>
        <authorList>
            <person name="Sun Z."/>
            <person name="Harris H.M."/>
            <person name="McCann A."/>
            <person name="Guo C."/>
            <person name="Argimon S."/>
            <person name="Zhang W."/>
            <person name="Yang X."/>
            <person name="Jeffery I.B."/>
            <person name="Cooney J.C."/>
            <person name="Kagawa T.F."/>
            <person name="Liu W."/>
            <person name="Song Y."/>
            <person name="Salvetti E."/>
            <person name="Wrobel A."/>
            <person name="Rasinkangas P."/>
            <person name="Parkhill J."/>
            <person name="Rea M.C."/>
            <person name="O'Sullivan O."/>
            <person name="Ritari J."/>
            <person name="Douillard F.P."/>
            <person name="Paul Ross R."/>
            <person name="Yang R."/>
            <person name="Briner A.E."/>
            <person name="Felis G.E."/>
            <person name="de Vos W.M."/>
            <person name="Barrangou R."/>
            <person name="Klaenhammer T.R."/>
            <person name="Caufield P.W."/>
            <person name="Cui Y."/>
            <person name="Zhang H."/>
            <person name="O'Toole P.W."/>
        </authorList>
    </citation>
    <scope>NUCLEOTIDE SEQUENCE [LARGE SCALE GENOMIC DNA]</scope>
    <source>
        <strain evidence="6 7">DSM 6035</strain>
    </source>
</reference>
<organism evidence="6 7">
    <name type="scientific">Limosilactobacillus panis DSM 6035</name>
    <dbReference type="NCBI Taxonomy" id="1423782"/>
    <lineage>
        <taxon>Bacteria</taxon>
        <taxon>Bacillati</taxon>
        <taxon>Bacillota</taxon>
        <taxon>Bacilli</taxon>
        <taxon>Lactobacillales</taxon>
        <taxon>Lactobacillaceae</taxon>
        <taxon>Limosilactobacillus</taxon>
    </lineage>
</organism>
<evidence type="ECO:0000256" key="1">
    <source>
        <dbReference type="ARBA" id="ARBA00023015"/>
    </source>
</evidence>
<dbReference type="InterPro" id="IPR001845">
    <property type="entry name" value="HTH_ArsR_DNA-bd_dom"/>
</dbReference>
<evidence type="ECO:0000313" key="7">
    <source>
        <dbReference type="Proteomes" id="UP000051412"/>
    </source>
</evidence>
<sequence length="216" mass="24352">MNQQAVEYKHQLYKELSRVGKGLSSDKRLEILDLLSQSPKVVDRIAQETGMSVANTSRHLQVLKDSRLVRTVKDGNHVIYQLSSPQINELVALLVSVGENELSEVKMLHARANRQEGVRTITLGEAIDEAKQDLILDVRPTEEYQAGHIDAAINIPLDSLSTSLSRLPKEKTIIVYCRGRLCPYANLATQLLNQHGFTARSLNYSCYDWKKTTEHK</sequence>
<dbReference type="InterPro" id="IPR036873">
    <property type="entry name" value="Rhodanese-like_dom_sf"/>
</dbReference>
<dbReference type="SUPFAM" id="SSF46785">
    <property type="entry name" value="Winged helix' DNA-binding domain"/>
    <property type="match status" value="1"/>
</dbReference>
<keyword evidence="7" id="KW-1185">Reference proteome</keyword>
<dbReference type="Gene3D" id="1.10.10.10">
    <property type="entry name" value="Winged helix-like DNA-binding domain superfamily/Winged helix DNA-binding domain"/>
    <property type="match status" value="1"/>
</dbReference>
<dbReference type="GO" id="GO:0003677">
    <property type="term" value="F:DNA binding"/>
    <property type="evidence" value="ECO:0007669"/>
    <property type="project" value="UniProtKB-KW"/>
</dbReference>
<accession>A0A0R1X5A9</accession>
<feature type="domain" description="HTH arsR-type" evidence="5">
    <location>
        <begin position="8"/>
        <end position="102"/>
    </location>
</feature>
<name>A0A0R1X5A9_9LACO</name>